<evidence type="ECO:0000256" key="6">
    <source>
        <dbReference type="ARBA" id="ARBA00022779"/>
    </source>
</evidence>
<keyword evidence="6 10" id="KW-0283">Flagellar rotation</keyword>
<protein>
    <recommendedName>
        <fullName evidence="3 10">Protein phosphatase CheZ</fullName>
        <ecNumber evidence="10">3.1.3.-</ecNumber>
    </recommendedName>
    <alternativeName>
        <fullName evidence="9 10">Chemotaxis protein CheZ</fullName>
    </alternativeName>
</protein>
<name>A0ABY3A2A1_9GAMM</name>
<dbReference type="Gene3D" id="1.10.287.500">
    <property type="entry name" value="Helix hairpin bin"/>
    <property type="match status" value="1"/>
</dbReference>
<comment type="subcellular location">
    <subcellularLocation>
        <location evidence="1 10">Cytoplasm</location>
    </subcellularLocation>
</comment>
<comment type="caution">
    <text evidence="11">The sequence shown here is derived from an EMBL/GenBank/DDBJ whole genome shotgun (WGS) entry which is preliminary data.</text>
</comment>
<organism evidence="11 12">
    <name type="scientific">Pantoea dispersa</name>
    <dbReference type="NCBI Taxonomy" id="59814"/>
    <lineage>
        <taxon>Bacteria</taxon>
        <taxon>Pseudomonadati</taxon>
        <taxon>Pseudomonadota</taxon>
        <taxon>Gammaproteobacteria</taxon>
        <taxon>Enterobacterales</taxon>
        <taxon>Erwiniaceae</taxon>
        <taxon>Pantoea</taxon>
    </lineage>
</organism>
<dbReference type="EMBL" id="VICF01000001">
    <property type="protein sequence ID" value="TQC76846.1"/>
    <property type="molecule type" value="Genomic_DNA"/>
</dbReference>
<accession>A0ABY3A2A1</accession>
<dbReference type="InterPro" id="IPR007439">
    <property type="entry name" value="Chemotax_Pase_CheZ"/>
</dbReference>
<dbReference type="PIRSF" id="PIRSF002884">
    <property type="entry name" value="CheZ"/>
    <property type="match status" value="1"/>
</dbReference>
<comment type="similarity">
    <text evidence="2 10">Belongs to the CheZ family.</text>
</comment>
<keyword evidence="4 10" id="KW-0963">Cytoplasm</keyword>
<dbReference type="NCBIfam" id="NF008368">
    <property type="entry name" value="PRK11166.1"/>
    <property type="match status" value="1"/>
</dbReference>
<evidence type="ECO:0000256" key="1">
    <source>
        <dbReference type="ARBA" id="ARBA00004496"/>
    </source>
</evidence>
<keyword evidence="5 10" id="KW-0145">Chemotaxis</keyword>
<dbReference type="PANTHER" id="PTHR43693:SF1">
    <property type="entry name" value="PROTEIN PHOSPHATASE CHEZ"/>
    <property type="match status" value="1"/>
</dbReference>
<sequence>MEGAQNKEATDNFKEIFSRIGQLTRQLRDSVANLGLDRAIMEVAEAIPDTRERLNYVVGKTSQAADRALTRVEIARPLQVELGERASALTARWDAWFDEPQPLSQARELVIDTRAFLAATPEITRQTNEQLMAIMMAQDFQDLTGQVIQNMMTLIESVENELIQVLIENMPEILPSAMLHNTSLKNGPQIDQSRAGVVATQEQVDDLLDSLGF</sequence>
<dbReference type="InterPro" id="IPR050992">
    <property type="entry name" value="CheZ_family_phosphatases"/>
</dbReference>
<reference evidence="11 12" key="1">
    <citation type="submission" date="2019-06" db="EMBL/GenBank/DDBJ databases">
        <title>Pantoea dispersa Assembly.</title>
        <authorList>
            <person name="Wang J."/>
        </authorList>
    </citation>
    <scope>NUCLEOTIDE SEQUENCE [LARGE SCALE GENOMIC DNA]</scope>
    <source>
        <strain evidence="12">bio</strain>
    </source>
</reference>
<gene>
    <name evidence="11" type="primary">cheZ</name>
    <name evidence="11" type="ORF">FK492_02240</name>
</gene>
<proteinExistence type="inferred from homology"/>
<evidence type="ECO:0000313" key="12">
    <source>
        <dbReference type="Proteomes" id="UP000319715"/>
    </source>
</evidence>
<dbReference type="SUPFAM" id="SSF75708">
    <property type="entry name" value="Chemotaxis phosphatase CheZ"/>
    <property type="match status" value="1"/>
</dbReference>
<evidence type="ECO:0000256" key="5">
    <source>
        <dbReference type="ARBA" id="ARBA00022500"/>
    </source>
</evidence>
<evidence type="ECO:0000313" key="11">
    <source>
        <dbReference type="EMBL" id="TQC76846.1"/>
    </source>
</evidence>
<keyword evidence="12" id="KW-1185">Reference proteome</keyword>
<evidence type="ECO:0000256" key="4">
    <source>
        <dbReference type="ARBA" id="ARBA00022490"/>
    </source>
</evidence>
<dbReference type="Pfam" id="PF04344">
    <property type="entry name" value="CheZ"/>
    <property type="match status" value="1"/>
</dbReference>
<dbReference type="EC" id="3.1.3.-" evidence="10"/>
<dbReference type="RefSeq" id="WP_141495330.1">
    <property type="nucleotide sequence ID" value="NZ_VICF01000001.1"/>
</dbReference>
<evidence type="ECO:0000256" key="2">
    <source>
        <dbReference type="ARBA" id="ARBA00005908"/>
    </source>
</evidence>
<keyword evidence="7 10" id="KW-0378">Hydrolase</keyword>
<keyword evidence="8 10" id="KW-0904">Protein phosphatase</keyword>
<dbReference type="Proteomes" id="UP000319715">
    <property type="component" value="Unassembled WGS sequence"/>
</dbReference>
<evidence type="ECO:0000256" key="3">
    <source>
        <dbReference type="ARBA" id="ARBA00018484"/>
    </source>
</evidence>
<comment type="subunit">
    <text evidence="10">Homodimer.</text>
</comment>
<dbReference type="GO" id="GO:0016787">
    <property type="term" value="F:hydrolase activity"/>
    <property type="evidence" value="ECO:0007669"/>
    <property type="project" value="UniProtKB-KW"/>
</dbReference>
<evidence type="ECO:0000256" key="8">
    <source>
        <dbReference type="ARBA" id="ARBA00022912"/>
    </source>
</evidence>
<dbReference type="PANTHER" id="PTHR43693">
    <property type="entry name" value="PROTEIN PHOSPHATASE CHEZ"/>
    <property type="match status" value="1"/>
</dbReference>
<comment type="function">
    <text evidence="10">Plays an important role in bacterial chemotaxis signal transduction pathway by accelerating the dephosphorylation of phosphorylated CheY (CheY-P).</text>
</comment>
<evidence type="ECO:0000256" key="7">
    <source>
        <dbReference type="ARBA" id="ARBA00022801"/>
    </source>
</evidence>
<evidence type="ECO:0000256" key="10">
    <source>
        <dbReference type="PIRNR" id="PIRNR002884"/>
    </source>
</evidence>
<evidence type="ECO:0000256" key="9">
    <source>
        <dbReference type="ARBA" id="ARBA00029599"/>
    </source>
</evidence>